<dbReference type="Proteomes" id="UP000230889">
    <property type="component" value="Chromosome 2"/>
</dbReference>
<proteinExistence type="predicted"/>
<dbReference type="AlphaFoldDB" id="A0AAI8EB75"/>
<gene>
    <name evidence="1" type="ORF">CS875_12130</name>
</gene>
<sequence>MPGEFFCIYRVWILRFPEEWPERENNSCEKKTQFGQSTAFIVETKLRLSHFSSRESNGTRPELGSSAVAI</sequence>
<evidence type="ECO:0000313" key="2">
    <source>
        <dbReference type="Proteomes" id="UP000230889"/>
    </source>
</evidence>
<organism evidence="1 2">
    <name type="scientific">Brucella suis</name>
    <dbReference type="NCBI Taxonomy" id="29461"/>
    <lineage>
        <taxon>Bacteria</taxon>
        <taxon>Pseudomonadati</taxon>
        <taxon>Pseudomonadota</taxon>
        <taxon>Alphaproteobacteria</taxon>
        <taxon>Hyphomicrobiales</taxon>
        <taxon>Brucellaceae</taxon>
        <taxon>Brucella/Ochrobactrum group</taxon>
        <taxon>Brucella</taxon>
    </lineage>
</organism>
<name>A0AAI8EB75_BRUSS</name>
<reference evidence="1 2" key="1">
    <citation type="submission" date="2017-10" db="EMBL/GenBank/DDBJ databases">
        <title>First isolation and characterization of Brucella suis from yak.</title>
        <authorList>
            <person name="Yang X."/>
            <person name="Wang N."/>
            <person name="Cao X."/>
            <person name="Bie P."/>
            <person name="Wang J."/>
            <person name="Lyu Y."/>
            <person name="Wu Q."/>
        </authorList>
    </citation>
    <scope>NUCLEOTIDE SEQUENCE [LARGE SCALE GENOMIC DNA]</scope>
    <source>
        <strain evidence="1 2">QH05</strain>
    </source>
</reference>
<protein>
    <submittedName>
        <fullName evidence="1">Uncharacterized protein</fullName>
    </submittedName>
</protein>
<accession>A0AAI8EB75</accession>
<dbReference type="EMBL" id="CP024421">
    <property type="protein sequence ID" value="ATQ53427.1"/>
    <property type="molecule type" value="Genomic_DNA"/>
</dbReference>
<evidence type="ECO:0000313" key="1">
    <source>
        <dbReference type="EMBL" id="ATQ53427.1"/>
    </source>
</evidence>